<feature type="transmembrane region" description="Helical" evidence="9">
    <location>
        <begin position="346"/>
        <end position="367"/>
    </location>
</feature>
<dbReference type="Proteomes" id="UP000191661">
    <property type="component" value="Unassembled WGS sequence"/>
</dbReference>
<feature type="domain" description="SLC41A/MgtE integral membrane" evidence="10">
    <location>
        <begin position="96"/>
        <end position="226"/>
    </location>
</feature>
<keyword evidence="7" id="KW-0406">Ion transport</keyword>
<keyword evidence="12" id="KW-1185">Reference proteome</keyword>
<evidence type="ECO:0000256" key="3">
    <source>
        <dbReference type="ARBA" id="ARBA00022448"/>
    </source>
</evidence>
<evidence type="ECO:0000256" key="4">
    <source>
        <dbReference type="ARBA" id="ARBA00022692"/>
    </source>
</evidence>
<feature type="domain" description="SLC41A/MgtE integral membrane" evidence="10">
    <location>
        <begin position="308"/>
        <end position="439"/>
    </location>
</feature>
<dbReference type="OrthoDB" id="86118at2157"/>
<keyword evidence="4 9" id="KW-0812">Transmembrane</keyword>
<feature type="transmembrane region" description="Helical" evidence="9">
    <location>
        <begin position="61"/>
        <end position="79"/>
    </location>
</feature>
<dbReference type="AlphaFoldDB" id="A0A1V6N3W2"/>
<keyword evidence="5" id="KW-0460">Magnesium</keyword>
<evidence type="ECO:0000313" key="11">
    <source>
        <dbReference type="EMBL" id="OQD59351.1"/>
    </source>
</evidence>
<reference evidence="11 12" key="1">
    <citation type="submission" date="2014-12" db="EMBL/GenBank/DDBJ databases">
        <title>Genome sequence of Methanobrevibacter arboriphilicus DH1, DSM1125.</title>
        <authorList>
            <person name="Poehlein A."/>
            <person name="Thauer R.K."/>
            <person name="Seedorf H."/>
            <person name="Daniel R."/>
        </authorList>
    </citation>
    <scope>NUCLEOTIDE SEQUENCE [LARGE SCALE GENOMIC DNA]</scope>
    <source>
        <strain evidence="11 12">DH1</strain>
    </source>
</reference>
<keyword evidence="8 9" id="KW-0472">Membrane</keyword>
<evidence type="ECO:0000256" key="6">
    <source>
        <dbReference type="ARBA" id="ARBA00022989"/>
    </source>
</evidence>
<evidence type="ECO:0000259" key="10">
    <source>
        <dbReference type="Pfam" id="PF01769"/>
    </source>
</evidence>
<comment type="subcellular location">
    <subcellularLocation>
        <location evidence="1">Membrane</location>
        <topology evidence="1">Multi-pass membrane protein</topology>
    </subcellularLocation>
</comment>
<dbReference type="InterPro" id="IPR036739">
    <property type="entry name" value="SLC41_membr_dom_sf"/>
</dbReference>
<comment type="caution">
    <text evidence="11">The sequence shown here is derived from an EMBL/GenBank/DDBJ whole genome shotgun (WGS) entry which is preliminary data.</text>
</comment>
<feature type="transmembrane region" description="Helical" evidence="9">
    <location>
        <begin position="137"/>
        <end position="162"/>
    </location>
</feature>
<dbReference type="Pfam" id="PF01769">
    <property type="entry name" value="MgtE"/>
    <property type="match status" value="2"/>
</dbReference>
<feature type="transmembrane region" description="Helical" evidence="9">
    <location>
        <begin position="174"/>
        <end position="196"/>
    </location>
</feature>
<feature type="transmembrane region" description="Helical" evidence="9">
    <location>
        <begin position="272"/>
        <end position="292"/>
    </location>
</feature>
<feature type="transmembrane region" description="Helical" evidence="9">
    <location>
        <begin position="208"/>
        <end position="235"/>
    </location>
</feature>
<evidence type="ECO:0000256" key="2">
    <source>
        <dbReference type="ARBA" id="ARBA00009749"/>
    </source>
</evidence>
<evidence type="ECO:0000256" key="7">
    <source>
        <dbReference type="ARBA" id="ARBA00023065"/>
    </source>
</evidence>
<dbReference type="SUPFAM" id="SSF161093">
    <property type="entry name" value="MgtE membrane domain-like"/>
    <property type="match status" value="2"/>
</dbReference>
<name>A0A1V6N3W2_METAZ</name>
<dbReference type="GO" id="GO:0008324">
    <property type="term" value="F:monoatomic cation transmembrane transporter activity"/>
    <property type="evidence" value="ECO:0007669"/>
    <property type="project" value="InterPro"/>
</dbReference>
<comment type="similarity">
    <text evidence="2">Belongs to the SLC41A transporter family.</text>
</comment>
<feature type="transmembrane region" description="Helical" evidence="9">
    <location>
        <begin position="242"/>
        <end position="260"/>
    </location>
</feature>
<dbReference type="PANTHER" id="PTHR16228:SF7">
    <property type="entry name" value="SLC41A_MGTE INTEGRAL MEMBRANE DOMAIN-CONTAINING PROTEIN"/>
    <property type="match status" value="1"/>
</dbReference>
<gene>
    <name evidence="11" type="ORF">MBBAR_3c00060</name>
</gene>
<feature type="transmembrane region" description="Helical" evidence="9">
    <location>
        <begin position="86"/>
        <end position="106"/>
    </location>
</feature>
<evidence type="ECO:0000256" key="8">
    <source>
        <dbReference type="ARBA" id="ARBA00023136"/>
    </source>
</evidence>
<dbReference type="EMBL" id="JXMW01000003">
    <property type="protein sequence ID" value="OQD59351.1"/>
    <property type="molecule type" value="Genomic_DNA"/>
</dbReference>
<evidence type="ECO:0000256" key="9">
    <source>
        <dbReference type="SAM" id="Phobius"/>
    </source>
</evidence>
<dbReference type="PANTHER" id="PTHR16228">
    <property type="entry name" value="DIVALENT CATION TRANSPORTER SOLUTE CARRIER FAMILY 41"/>
    <property type="match status" value="1"/>
</dbReference>
<keyword evidence="6 9" id="KW-1133">Transmembrane helix</keyword>
<evidence type="ECO:0000313" key="12">
    <source>
        <dbReference type="Proteomes" id="UP000191661"/>
    </source>
</evidence>
<feature type="transmembrane region" description="Helical" evidence="9">
    <location>
        <begin position="379"/>
        <end position="411"/>
    </location>
</feature>
<dbReference type="GO" id="GO:0016020">
    <property type="term" value="C:membrane"/>
    <property type="evidence" value="ECO:0007669"/>
    <property type="project" value="UniProtKB-SubCell"/>
</dbReference>
<sequence>MKKIKLLLKMIRQIFSIIISFIVNSFIFIYRKINYIFSIPYLIGHRFKYFFKETNNVLREAFIALLICAIGDLFAGIILGNMTSFLAAFPGLLVIIPGAIGMRGNIFGALGSRLATNLHIGLLSPEFKRSKILSENILSSLILTMILSIFLAFLAKGICIIFGFESISLVDFTLISLFAGVISSVIMLPLTMLISLKSFENGWDPDNISTPVIAAFGDLFTLPAIILAIILVSFLSSVILKYIVFVFIILIAILSFIYGIKAGGEMKKILKQSTPVLLVCSFLGVTAGGFLNNSINTLLKNPSLLTLVPLFSGESGNLVSILGARLSSALHAGLISPVLKPEKTTIRNFSIIIFLAILIYPIIGFLAEISSKLLNIPGLGFIPIIGISTIAGILLISVMLLIVFLISSLSYKNGLDPDNIVIPISTSVTDSLSSLTLISISIMILSLLNL</sequence>
<proteinExistence type="inferred from homology"/>
<accession>A0A1V6N3W2</accession>
<protein>
    <submittedName>
        <fullName evidence="11">Putative cation transporter</fullName>
    </submittedName>
</protein>
<organism evidence="11 12">
    <name type="scientific">Methanobrevibacter arboriphilus JCM 13429 = DSM 1125</name>
    <dbReference type="NCBI Taxonomy" id="1300164"/>
    <lineage>
        <taxon>Archaea</taxon>
        <taxon>Methanobacteriati</taxon>
        <taxon>Methanobacteriota</taxon>
        <taxon>Methanomada group</taxon>
        <taxon>Methanobacteria</taxon>
        <taxon>Methanobacteriales</taxon>
        <taxon>Methanobacteriaceae</taxon>
        <taxon>Methanobrevibacter</taxon>
    </lineage>
</organism>
<evidence type="ECO:0000256" key="1">
    <source>
        <dbReference type="ARBA" id="ARBA00004141"/>
    </source>
</evidence>
<dbReference type="InterPro" id="IPR006667">
    <property type="entry name" value="SLC41_membr_dom"/>
</dbReference>
<dbReference type="Gene3D" id="1.10.357.20">
    <property type="entry name" value="SLC41 divalent cation transporters, integral membrane domain"/>
    <property type="match status" value="2"/>
</dbReference>
<keyword evidence="3" id="KW-0813">Transport</keyword>
<evidence type="ECO:0000256" key="5">
    <source>
        <dbReference type="ARBA" id="ARBA00022842"/>
    </source>
</evidence>
<dbReference type="InterPro" id="IPR045349">
    <property type="entry name" value="SLC41A1-3"/>
</dbReference>